<dbReference type="InterPro" id="IPR002645">
    <property type="entry name" value="STAS_dom"/>
</dbReference>
<dbReference type="InterPro" id="IPR058548">
    <property type="entry name" value="MlaB-like_STAS"/>
</dbReference>
<evidence type="ECO:0000313" key="3">
    <source>
        <dbReference type="Proteomes" id="UP001585080"/>
    </source>
</evidence>
<feature type="domain" description="STAS" evidence="1">
    <location>
        <begin position="10"/>
        <end position="103"/>
    </location>
</feature>
<evidence type="ECO:0000259" key="1">
    <source>
        <dbReference type="PROSITE" id="PS50801"/>
    </source>
</evidence>
<dbReference type="Gene3D" id="3.30.750.24">
    <property type="entry name" value="STAS domain"/>
    <property type="match status" value="1"/>
</dbReference>
<comment type="caution">
    <text evidence="2">The sequence shown here is derived from an EMBL/GenBank/DDBJ whole genome shotgun (WGS) entry which is preliminary data.</text>
</comment>
<dbReference type="SUPFAM" id="SSF52091">
    <property type="entry name" value="SpoIIaa-like"/>
    <property type="match status" value="1"/>
</dbReference>
<dbReference type="RefSeq" id="WP_376732649.1">
    <property type="nucleotide sequence ID" value="NZ_JAYMRP010000010.1"/>
</dbReference>
<keyword evidence="3" id="KW-1185">Reference proteome</keyword>
<dbReference type="InterPro" id="IPR036513">
    <property type="entry name" value="STAS_dom_sf"/>
</dbReference>
<accession>A0ABV5EAJ8</accession>
<proteinExistence type="predicted"/>
<sequence>MTLRLPDGFRLKTVPTEAGDLCVRVIGDLDWDTADELTKVARGHLESGTPSRALRLDFTDLATCDSTGLAALLMIHRCAVATGRRLHLDHMPDHLVRLLELTGTLAHLTGAEEGAGRGTEER</sequence>
<dbReference type="PROSITE" id="PS50801">
    <property type="entry name" value="STAS"/>
    <property type="match status" value="1"/>
</dbReference>
<protein>
    <submittedName>
        <fullName evidence="2">STAS domain-containing protein</fullName>
    </submittedName>
</protein>
<gene>
    <name evidence="2" type="ORF">VSS16_14255</name>
</gene>
<dbReference type="Pfam" id="PF13466">
    <property type="entry name" value="STAS_2"/>
    <property type="match status" value="1"/>
</dbReference>
<name>A0ABV5EAJ8_9ACTN</name>
<dbReference type="EMBL" id="JAYMRP010000010">
    <property type="protein sequence ID" value="MFB8773878.1"/>
    <property type="molecule type" value="Genomic_DNA"/>
</dbReference>
<reference evidence="2 3" key="1">
    <citation type="submission" date="2024-01" db="EMBL/GenBank/DDBJ databases">
        <title>Genome mining of biosynthetic gene clusters to explore secondary metabolites of Streptomyces sp.</title>
        <authorList>
            <person name="Baig A."/>
            <person name="Ajitkumar Shintre N."/>
            <person name="Kumar H."/>
            <person name="Anbarasu A."/>
            <person name="Ramaiah S."/>
        </authorList>
    </citation>
    <scope>NUCLEOTIDE SEQUENCE [LARGE SCALE GENOMIC DNA]</scope>
    <source>
        <strain evidence="2 3">A57</strain>
    </source>
</reference>
<dbReference type="Proteomes" id="UP001585080">
    <property type="component" value="Unassembled WGS sequence"/>
</dbReference>
<dbReference type="CDD" id="cd07043">
    <property type="entry name" value="STAS_anti-anti-sigma_factors"/>
    <property type="match status" value="1"/>
</dbReference>
<evidence type="ECO:0000313" key="2">
    <source>
        <dbReference type="EMBL" id="MFB8773878.1"/>
    </source>
</evidence>
<organism evidence="2 3">
    <name type="scientific">Streptomyces broussonetiae</name>
    <dbReference type="NCBI Taxonomy" id="2686304"/>
    <lineage>
        <taxon>Bacteria</taxon>
        <taxon>Bacillati</taxon>
        <taxon>Actinomycetota</taxon>
        <taxon>Actinomycetes</taxon>
        <taxon>Kitasatosporales</taxon>
        <taxon>Streptomycetaceae</taxon>
        <taxon>Streptomyces</taxon>
    </lineage>
</organism>